<dbReference type="STRING" id="670386.D3BT20"/>
<dbReference type="RefSeq" id="XP_020427371.1">
    <property type="nucleotide sequence ID" value="XM_020582068.1"/>
</dbReference>
<dbReference type="Pfam" id="PF12796">
    <property type="entry name" value="Ank_2"/>
    <property type="match status" value="2"/>
</dbReference>
<name>D3BT20_HETP5</name>
<accession>D3BT20</accession>
<reference evidence="4 5" key="1">
    <citation type="journal article" date="2011" name="Genome Res.">
        <title>Phylogeny-wide analysis of social amoeba genomes highlights ancient origins for complex intercellular communication.</title>
        <authorList>
            <person name="Heidel A.J."/>
            <person name="Lawal H.M."/>
            <person name="Felder M."/>
            <person name="Schilde C."/>
            <person name="Helps N.R."/>
            <person name="Tunggal B."/>
            <person name="Rivero F."/>
            <person name="John U."/>
            <person name="Schleicher M."/>
            <person name="Eichinger L."/>
            <person name="Platzer M."/>
            <person name="Noegel A.A."/>
            <person name="Schaap P."/>
            <person name="Gloeckner G."/>
        </authorList>
    </citation>
    <scope>NUCLEOTIDE SEQUENCE [LARGE SCALE GENOMIC DNA]</scope>
    <source>
        <strain evidence="5">ATCC 26659 / Pp 5 / PN500</strain>
    </source>
</reference>
<evidence type="ECO:0000256" key="2">
    <source>
        <dbReference type="ARBA" id="ARBA00023043"/>
    </source>
</evidence>
<dbReference type="GeneID" id="31366780"/>
<dbReference type="SUPFAM" id="SSF48403">
    <property type="entry name" value="Ankyrin repeat"/>
    <property type="match status" value="1"/>
</dbReference>
<keyword evidence="1" id="KW-0677">Repeat</keyword>
<evidence type="ECO:0000313" key="4">
    <source>
        <dbReference type="EMBL" id="EFA75237.1"/>
    </source>
</evidence>
<dbReference type="PROSITE" id="PS50088">
    <property type="entry name" value="ANK_REPEAT"/>
    <property type="match status" value="1"/>
</dbReference>
<protein>
    <recommendedName>
        <fullName evidence="6">Ankyrin repeat domain-containing protein</fullName>
    </recommendedName>
</protein>
<feature type="repeat" description="ANK" evidence="3">
    <location>
        <begin position="32"/>
        <end position="64"/>
    </location>
</feature>
<dbReference type="PROSITE" id="PS50297">
    <property type="entry name" value="ANK_REP_REGION"/>
    <property type="match status" value="1"/>
</dbReference>
<dbReference type="SMART" id="SM00248">
    <property type="entry name" value="ANK"/>
    <property type="match status" value="4"/>
</dbReference>
<organism evidence="4 5">
    <name type="scientific">Heterostelium pallidum (strain ATCC 26659 / Pp 5 / PN500)</name>
    <name type="common">Cellular slime mold</name>
    <name type="synonym">Polysphondylium pallidum</name>
    <dbReference type="NCBI Taxonomy" id="670386"/>
    <lineage>
        <taxon>Eukaryota</taxon>
        <taxon>Amoebozoa</taxon>
        <taxon>Evosea</taxon>
        <taxon>Eumycetozoa</taxon>
        <taxon>Dictyostelia</taxon>
        <taxon>Acytosteliales</taxon>
        <taxon>Acytosteliaceae</taxon>
        <taxon>Heterostelium</taxon>
    </lineage>
</organism>
<dbReference type="InParanoid" id="D3BT20"/>
<dbReference type="GO" id="GO:0005634">
    <property type="term" value="C:nucleus"/>
    <property type="evidence" value="ECO:0007669"/>
    <property type="project" value="TreeGrafter"/>
</dbReference>
<keyword evidence="5" id="KW-1185">Reference proteome</keyword>
<dbReference type="PANTHER" id="PTHR24201">
    <property type="entry name" value="ANK_REP_REGION DOMAIN-CONTAINING PROTEIN"/>
    <property type="match status" value="1"/>
</dbReference>
<dbReference type="InterPro" id="IPR050776">
    <property type="entry name" value="Ank_Repeat/CDKN_Inhibitor"/>
</dbReference>
<keyword evidence="2 3" id="KW-0040">ANK repeat</keyword>
<gene>
    <name evidence="4" type="ORF">PPL_11312</name>
</gene>
<proteinExistence type="predicted"/>
<dbReference type="OMA" id="ANPHMTD"/>
<evidence type="ECO:0000313" key="5">
    <source>
        <dbReference type="Proteomes" id="UP000001396"/>
    </source>
</evidence>
<dbReference type="InterPro" id="IPR002110">
    <property type="entry name" value="Ankyrin_rpt"/>
</dbReference>
<evidence type="ECO:0000256" key="1">
    <source>
        <dbReference type="ARBA" id="ARBA00022737"/>
    </source>
</evidence>
<dbReference type="AlphaFoldDB" id="D3BT20"/>
<evidence type="ECO:0000256" key="3">
    <source>
        <dbReference type="PROSITE-ProRule" id="PRU00023"/>
    </source>
</evidence>
<sequence length="198" mass="22324">MTYHAAVSSSNLEELRRLLVEQPQNIDELNEKKETPLLVAVHNNNVPVAQILIEAGANLNIQDQIQDSPYLYAGAHGRSDILRLMLKRSDIDFTVYNRYGGNCIIPASEKGHLENVRILLADGRENINHINRLNWTALLEIVYYDNDDQLYQDIARALLEGGADPNIRCGHGKTALQYAKEKGFKNLEQLIIDFGGKE</sequence>
<dbReference type="Proteomes" id="UP000001396">
    <property type="component" value="Unassembled WGS sequence"/>
</dbReference>
<dbReference type="InterPro" id="IPR036770">
    <property type="entry name" value="Ankyrin_rpt-contain_sf"/>
</dbReference>
<dbReference type="Gene3D" id="1.25.40.20">
    <property type="entry name" value="Ankyrin repeat-containing domain"/>
    <property type="match status" value="1"/>
</dbReference>
<dbReference type="EMBL" id="ADBJ01000056">
    <property type="protein sequence ID" value="EFA75237.1"/>
    <property type="molecule type" value="Genomic_DNA"/>
</dbReference>
<dbReference type="PANTHER" id="PTHR24201:SF16">
    <property type="entry name" value="ANKYRIN-1-LIKE-RELATED"/>
    <property type="match status" value="1"/>
</dbReference>
<evidence type="ECO:0008006" key="6">
    <source>
        <dbReference type="Google" id="ProtNLM"/>
    </source>
</evidence>
<comment type="caution">
    <text evidence="4">The sequence shown here is derived from an EMBL/GenBank/DDBJ whole genome shotgun (WGS) entry which is preliminary data.</text>
</comment>